<keyword evidence="3" id="KW-1185">Reference proteome</keyword>
<dbReference type="Proteomes" id="UP000028703">
    <property type="component" value="Unassembled WGS sequence"/>
</dbReference>
<dbReference type="AlphaFoldDB" id="A0A085ZBE5"/>
<feature type="compositionally biased region" description="Polar residues" evidence="1">
    <location>
        <begin position="9"/>
        <end position="20"/>
    </location>
</feature>
<proteinExistence type="predicted"/>
<reference evidence="2 3" key="1">
    <citation type="submission" date="2014-07" db="EMBL/GenBank/DDBJ databases">
        <title>Genome of Chryseobacterium luteum DSM 18605.</title>
        <authorList>
            <person name="Stropko S.J."/>
            <person name="Pipes S.E."/>
            <person name="Newman J.D."/>
        </authorList>
    </citation>
    <scope>NUCLEOTIDE SEQUENCE [LARGE SCALE GENOMIC DNA]</scope>
    <source>
        <strain evidence="2 3">DSM 18605</strain>
    </source>
</reference>
<dbReference type="STRING" id="421531.IX38_16985"/>
<accession>A0A085ZBE5</accession>
<gene>
    <name evidence="2" type="ORF">IX38_16985</name>
</gene>
<dbReference type="EMBL" id="JPRO01000015">
    <property type="protein sequence ID" value="KFF01759.1"/>
    <property type="molecule type" value="Genomic_DNA"/>
</dbReference>
<organism evidence="2 3">
    <name type="scientific">Chryseobacterium luteum</name>
    <dbReference type="NCBI Taxonomy" id="421531"/>
    <lineage>
        <taxon>Bacteria</taxon>
        <taxon>Pseudomonadati</taxon>
        <taxon>Bacteroidota</taxon>
        <taxon>Flavobacteriia</taxon>
        <taxon>Flavobacteriales</taxon>
        <taxon>Weeksellaceae</taxon>
        <taxon>Chryseobacterium group</taxon>
        <taxon>Chryseobacterium</taxon>
    </lineage>
</organism>
<feature type="region of interest" description="Disordered" evidence="1">
    <location>
        <begin position="1"/>
        <end position="20"/>
    </location>
</feature>
<sequence>MSYLDDENSFGTGNLGSNMRLNHPDDLKKHFSSKTFKDFLADKLSPLVYCTLSLEGKPFLDKSGFSINLNQNTND</sequence>
<evidence type="ECO:0000313" key="2">
    <source>
        <dbReference type="EMBL" id="KFF01759.1"/>
    </source>
</evidence>
<evidence type="ECO:0000256" key="1">
    <source>
        <dbReference type="SAM" id="MobiDB-lite"/>
    </source>
</evidence>
<protein>
    <submittedName>
        <fullName evidence="2">Uncharacterized protein</fullName>
    </submittedName>
</protein>
<feature type="non-terminal residue" evidence="2">
    <location>
        <position position="75"/>
    </location>
</feature>
<evidence type="ECO:0000313" key="3">
    <source>
        <dbReference type="Proteomes" id="UP000028703"/>
    </source>
</evidence>
<name>A0A085ZBE5_9FLAO</name>
<comment type="caution">
    <text evidence="2">The sequence shown here is derived from an EMBL/GenBank/DDBJ whole genome shotgun (WGS) entry which is preliminary data.</text>
</comment>